<dbReference type="EMBL" id="PYGJ01000032">
    <property type="protein sequence ID" value="PSL13594.1"/>
    <property type="molecule type" value="Genomic_DNA"/>
</dbReference>
<accession>A0A2P8EVU2</accession>
<gene>
    <name evidence="1" type="ORF">CLV88_13214</name>
</gene>
<name>A0A2P8EVU2_9RHOB</name>
<dbReference type="Proteomes" id="UP000240418">
    <property type="component" value="Unassembled WGS sequence"/>
</dbReference>
<dbReference type="AlphaFoldDB" id="A0A2P8EVU2"/>
<reference evidence="1 2" key="1">
    <citation type="submission" date="2018-03" db="EMBL/GenBank/DDBJ databases">
        <title>Genomic Encyclopedia of Archaeal and Bacterial Type Strains, Phase II (KMG-II): from individual species to whole genera.</title>
        <authorList>
            <person name="Goeker M."/>
        </authorList>
    </citation>
    <scope>NUCLEOTIDE SEQUENCE [LARGE SCALE GENOMIC DNA]</scope>
    <source>
        <strain evidence="1 2">DSM 100673</strain>
    </source>
</reference>
<dbReference type="RefSeq" id="WP_165798983.1">
    <property type="nucleotide sequence ID" value="NZ_PYGJ01000032.1"/>
</dbReference>
<organism evidence="1 2">
    <name type="scientific">Shimia abyssi</name>
    <dbReference type="NCBI Taxonomy" id="1662395"/>
    <lineage>
        <taxon>Bacteria</taxon>
        <taxon>Pseudomonadati</taxon>
        <taxon>Pseudomonadota</taxon>
        <taxon>Alphaproteobacteria</taxon>
        <taxon>Rhodobacterales</taxon>
        <taxon>Roseobacteraceae</taxon>
    </lineage>
</organism>
<evidence type="ECO:0000313" key="2">
    <source>
        <dbReference type="Proteomes" id="UP000240418"/>
    </source>
</evidence>
<comment type="caution">
    <text evidence="1">The sequence shown here is derived from an EMBL/GenBank/DDBJ whole genome shotgun (WGS) entry which is preliminary data.</text>
</comment>
<protein>
    <submittedName>
        <fullName evidence="1">Uncharacterized protein</fullName>
    </submittedName>
</protein>
<sequence>PSINCVINNLRTKYRNYTISPVRMGEFSHSLSAQRSLKPGAAKGSSEPKLRNAALGMNGRFNIGAQSSCIIRNIAQNLAAMASTSVGMLKTELEMETTAIKLSIWFWAAAKIHVSV</sequence>
<feature type="non-terminal residue" evidence="1">
    <location>
        <position position="1"/>
    </location>
</feature>
<evidence type="ECO:0000313" key="1">
    <source>
        <dbReference type="EMBL" id="PSL13594.1"/>
    </source>
</evidence>
<keyword evidence="2" id="KW-1185">Reference proteome</keyword>
<proteinExistence type="predicted"/>